<proteinExistence type="predicted"/>
<dbReference type="SUPFAM" id="SSF64288">
    <property type="entry name" value="Chorismate lyase-like"/>
    <property type="match status" value="1"/>
</dbReference>
<protein>
    <submittedName>
        <fullName evidence="5">GntR family transcriptional regulator</fullName>
    </submittedName>
</protein>
<dbReference type="SMART" id="SM00866">
    <property type="entry name" value="UTRA"/>
    <property type="match status" value="1"/>
</dbReference>
<dbReference type="Pfam" id="PF07702">
    <property type="entry name" value="UTRA"/>
    <property type="match status" value="1"/>
</dbReference>
<dbReference type="InterPro" id="IPR036390">
    <property type="entry name" value="WH_DNA-bd_sf"/>
</dbReference>
<organism evidence="5 6">
    <name type="scientific">Pseudonocardia eucalypti</name>
    <dbReference type="NCBI Taxonomy" id="648755"/>
    <lineage>
        <taxon>Bacteria</taxon>
        <taxon>Bacillati</taxon>
        <taxon>Actinomycetota</taxon>
        <taxon>Actinomycetes</taxon>
        <taxon>Pseudonocardiales</taxon>
        <taxon>Pseudonocardiaceae</taxon>
        <taxon>Pseudonocardia</taxon>
    </lineage>
</organism>
<evidence type="ECO:0000256" key="3">
    <source>
        <dbReference type="ARBA" id="ARBA00023163"/>
    </source>
</evidence>
<dbReference type="InterPro" id="IPR050679">
    <property type="entry name" value="Bact_HTH_transcr_reg"/>
</dbReference>
<sequence length="243" mass="27001">MKYLRLRDELLERLRAMAPGEPLPPERELARQLRVSRTTLRRALDDLVSTGAVRRRHGAGIFAVGPKIVQPLTATSFTEDMRARGMRPDTRVIEFGVVLAGARLGRRLEVSPSAEVVRALRLRLADDEPMALEMLHVPAELVPGLDAETLGEASFYQLLAERFGHPVVNGRQSIEPTVTDHDESELLTVPLHSPALLFERTSRDADGQVLEFVRAVYRGDRYRIETEISLLPVVAPGLMSGLA</sequence>
<dbReference type="PROSITE" id="PS50949">
    <property type="entry name" value="HTH_GNTR"/>
    <property type="match status" value="1"/>
</dbReference>
<dbReference type="SUPFAM" id="SSF46785">
    <property type="entry name" value="Winged helix' DNA-binding domain"/>
    <property type="match status" value="1"/>
</dbReference>
<keyword evidence="2" id="KW-0238">DNA-binding</keyword>
<keyword evidence="1" id="KW-0805">Transcription regulation</keyword>
<reference evidence="6" key="1">
    <citation type="journal article" date="2019" name="Int. J. Syst. Evol. Microbiol.">
        <title>The Global Catalogue of Microorganisms (GCM) 10K type strain sequencing project: providing services to taxonomists for standard genome sequencing and annotation.</title>
        <authorList>
            <consortium name="The Broad Institute Genomics Platform"/>
            <consortium name="The Broad Institute Genome Sequencing Center for Infectious Disease"/>
            <person name="Wu L."/>
            <person name="Ma J."/>
        </authorList>
    </citation>
    <scope>NUCLEOTIDE SEQUENCE [LARGE SCALE GENOMIC DNA]</scope>
    <source>
        <strain evidence="6">JCM 18303</strain>
    </source>
</reference>
<evidence type="ECO:0000259" key="4">
    <source>
        <dbReference type="PROSITE" id="PS50949"/>
    </source>
</evidence>
<gene>
    <name evidence="5" type="ORF">GCM10023321_23070</name>
</gene>
<dbReference type="SMART" id="SM00345">
    <property type="entry name" value="HTH_GNTR"/>
    <property type="match status" value="1"/>
</dbReference>
<dbReference type="Pfam" id="PF00392">
    <property type="entry name" value="GntR"/>
    <property type="match status" value="1"/>
</dbReference>
<comment type="caution">
    <text evidence="5">The sequence shown here is derived from an EMBL/GenBank/DDBJ whole genome shotgun (WGS) entry which is preliminary data.</text>
</comment>
<dbReference type="CDD" id="cd07377">
    <property type="entry name" value="WHTH_GntR"/>
    <property type="match status" value="1"/>
</dbReference>
<dbReference type="Gene3D" id="1.10.10.10">
    <property type="entry name" value="Winged helix-like DNA-binding domain superfamily/Winged helix DNA-binding domain"/>
    <property type="match status" value="1"/>
</dbReference>
<evidence type="ECO:0000256" key="1">
    <source>
        <dbReference type="ARBA" id="ARBA00023015"/>
    </source>
</evidence>
<dbReference type="InterPro" id="IPR000524">
    <property type="entry name" value="Tscrpt_reg_HTH_GntR"/>
</dbReference>
<evidence type="ECO:0000313" key="5">
    <source>
        <dbReference type="EMBL" id="GAA5153176.1"/>
    </source>
</evidence>
<evidence type="ECO:0000256" key="2">
    <source>
        <dbReference type="ARBA" id="ARBA00023125"/>
    </source>
</evidence>
<dbReference type="InterPro" id="IPR028978">
    <property type="entry name" value="Chorismate_lyase_/UTRA_dom_sf"/>
</dbReference>
<dbReference type="InterPro" id="IPR036388">
    <property type="entry name" value="WH-like_DNA-bd_sf"/>
</dbReference>
<accession>A0ABP9PW98</accession>
<dbReference type="RefSeq" id="WP_185061880.1">
    <property type="nucleotide sequence ID" value="NZ_BAABJP010000008.1"/>
</dbReference>
<dbReference type="PANTHER" id="PTHR44846:SF1">
    <property type="entry name" value="MANNOSYL-D-GLYCERATE TRANSPORT_METABOLISM SYSTEM REPRESSOR MNGR-RELATED"/>
    <property type="match status" value="1"/>
</dbReference>
<dbReference type="InterPro" id="IPR011663">
    <property type="entry name" value="UTRA"/>
</dbReference>
<feature type="domain" description="HTH gntR-type" evidence="4">
    <location>
        <begin position="1"/>
        <end position="66"/>
    </location>
</feature>
<dbReference type="Proteomes" id="UP001428817">
    <property type="component" value="Unassembled WGS sequence"/>
</dbReference>
<dbReference type="EMBL" id="BAABJP010000008">
    <property type="protein sequence ID" value="GAA5153176.1"/>
    <property type="molecule type" value="Genomic_DNA"/>
</dbReference>
<dbReference type="PRINTS" id="PR00035">
    <property type="entry name" value="HTHGNTR"/>
</dbReference>
<evidence type="ECO:0000313" key="6">
    <source>
        <dbReference type="Proteomes" id="UP001428817"/>
    </source>
</evidence>
<keyword evidence="3" id="KW-0804">Transcription</keyword>
<keyword evidence="6" id="KW-1185">Reference proteome</keyword>
<dbReference type="Gene3D" id="3.40.1410.10">
    <property type="entry name" value="Chorismate lyase-like"/>
    <property type="match status" value="1"/>
</dbReference>
<name>A0ABP9PW98_9PSEU</name>
<dbReference type="PANTHER" id="PTHR44846">
    <property type="entry name" value="MANNOSYL-D-GLYCERATE TRANSPORT/METABOLISM SYSTEM REPRESSOR MNGR-RELATED"/>
    <property type="match status" value="1"/>
</dbReference>